<comment type="similarity">
    <text evidence="1 2">Belongs to the flagella basal body rod proteins family.</text>
</comment>
<feature type="domain" description="Flagellar hook protein FlgE/F/G-like D1" evidence="5">
    <location>
        <begin position="102"/>
        <end position="168"/>
    </location>
</feature>
<reference evidence="6" key="1">
    <citation type="submission" date="2014-07" db="EMBL/GenBank/DDBJ databases">
        <authorList>
            <person name="Urmite Genomes Urmite Genomes"/>
        </authorList>
    </citation>
    <scope>NUCLEOTIDE SEQUENCE</scope>
    <source>
        <strain evidence="6">13S34_air</strain>
    </source>
</reference>
<dbReference type="Pfam" id="PF06429">
    <property type="entry name" value="Flg_bbr_C"/>
    <property type="match status" value="1"/>
</dbReference>
<dbReference type="InterPro" id="IPR053967">
    <property type="entry name" value="LlgE_F_G-like_D1"/>
</dbReference>
<dbReference type="InterPro" id="IPR020013">
    <property type="entry name" value="Flagellar_FlgE/F/G"/>
</dbReference>
<keyword evidence="6" id="KW-0969">Cilium</keyword>
<keyword evidence="2" id="KW-0975">Bacterial flagellum</keyword>
<evidence type="ECO:0000256" key="1">
    <source>
        <dbReference type="ARBA" id="ARBA00009677"/>
    </source>
</evidence>
<dbReference type="Pfam" id="PF22692">
    <property type="entry name" value="LlgE_F_G_D1"/>
    <property type="match status" value="1"/>
</dbReference>
<dbReference type="Pfam" id="PF00460">
    <property type="entry name" value="Flg_bb_rod"/>
    <property type="match status" value="1"/>
</dbReference>
<evidence type="ECO:0000256" key="2">
    <source>
        <dbReference type="RuleBase" id="RU362116"/>
    </source>
</evidence>
<proteinExistence type="inferred from homology"/>
<sequence>MLRTMMTATNTMGELQSQLDTIGHNLANTNTHGYKARDAQFQELLYQQYNNDKLDRTQRQSPVGIRYGVGAKIGQIQHNQKQGALQTTGRDLDFGFTSPKQYFTVLMPEGTGTREVYTRQGNFYVSPLENGNGMLVNGDGYPVADSNGNAITFPNFTNVKHFGLTAEGGFTITYNDGSTLGQPIDLGVTRFERSQFMEHVSATYFALPQNMNELGVTEADLLTPLRGAGRAQVNVQQGMLEMSNVDVGRETTELIQTQRMYQMNARSVTLADQMLGLINGIR</sequence>
<dbReference type="InterPro" id="IPR001444">
    <property type="entry name" value="Flag_bb_rod_N"/>
</dbReference>
<dbReference type="NCBIfam" id="TIGR03506">
    <property type="entry name" value="FlgEFG_subfam"/>
    <property type="match status" value="1"/>
</dbReference>
<accession>A0A078M6E5</accession>
<name>A0A078M6E5_9BACL</name>
<dbReference type="PANTHER" id="PTHR30435:SF19">
    <property type="entry name" value="FLAGELLAR BASAL-BODY ROD PROTEIN FLGG"/>
    <property type="match status" value="1"/>
</dbReference>
<evidence type="ECO:0000313" key="6">
    <source>
        <dbReference type="EMBL" id="CEA01854.1"/>
    </source>
</evidence>
<gene>
    <name evidence="6" type="primary">flgG_2</name>
    <name evidence="6" type="ORF">BN1050_01046</name>
</gene>
<feature type="domain" description="Flagellar basal body rod protein N-terminal" evidence="3">
    <location>
        <begin position="6"/>
        <end position="35"/>
    </location>
</feature>
<dbReference type="PATRIC" id="fig|1461583.4.peg.1007"/>
<keyword evidence="6" id="KW-0282">Flagellum</keyword>
<protein>
    <submittedName>
        <fullName evidence="6">Flagellar basal-body rod protein FlgG</fullName>
    </submittedName>
</protein>
<dbReference type="InterPro" id="IPR010930">
    <property type="entry name" value="Flg_bb/hook_C_dom"/>
</dbReference>
<dbReference type="GO" id="GO:0009425">
    <property type="term" value="C:bacterial-type flagellum basal body"/>
    <property type="evidence" value="ECO:0007669"/>
    <property type="project" value="UniProtKB-SubCell"/>
</dbReference>
<dbReference type="HOGENOM" id="CLU_013687_0_2_9"/>
<organism evidence="6">
    <name type="scientific">Metalysinibacillus saudimassiliensis</name>
    <dbReference type="NCBI Taxonomy" id="1461583"/>
    <lineage>
        <taxon>Bacteria</taxon>
        <taxon>Bacillati</taxon>
        <taxon>Bacillota</taxon>
        <taxon>Bacilli</taxon>
        <taxon>Bacillales</taxon>
        <taxon>Caryophanaceae</taxon>
        <taxon>Metalysinibacillus</taxon>
    </lineage>
</organism>
<dbReference type="GO" id="GO:0071978">
    <property type="term" value="P:bacterial-type flagellum-dependent swarming motility"/>
    <property type="evidence" value="ECO:0007669"/>
    <property type="project" value="TreeGrafter"/>
</dbReference>
<feature type="domain" description="Flagellar basal-body/hook protein C-terminal" evidence="4">
    <location>
        <begin position="236"/>
        <end position="279"/>
    </location>
</feature>
<evidence type="ECO:0000259" key="3">
    <source>
        <dbReference type="Pfam" id="PF00460"/>
    </source>
</evidence>
<evidence type="ECO:0000259" key="4">
    <source>
        <dbReference type="Pfam" id="PF06429"/>
    </source>
</evidence>
<dbReference type="AlphaFoldDB" id="A0A078M6E5"/>
<comment type="subcellular location">
    <subcellularLocation>
        <location evidence="2">Bacterial flagellum basal body</location>
    </subcellularLocation>
</comment>
<dbReference type="SUPFAM" id="SSF117143">
    <property type="entry name" value="Flagellar hook protein flgE"/>
    <property type="match status" value="1"/>
</dbReference>
<evidence type="ECO:0000259" key="5">
    <source>
        <dbReference type="Pfam" id="PF22692"/>
    </source>
</evidence>
<dbReference type="EMBL" id="LN483074">
    <property type="protein sequence ID" value="CEA01854.1"/>
    <property type="molecule type" value="Genomic_DNA"/>
</dbReference>
<dbReference type="PANTHER" id="PTHR30435">
    <property type="entry name" value="FLAGELLAR PROTEIN"/>
    <property type="match status" value="1"/>
</dbReference>
<dbReference type="InterPro" id="IPR037925">
    <property type="entry name" value="FlgE/F/G-like"/>
</dbReference>
<keyword evidence="6" id="KW-0966">Cell projection</keyword>